<evidence type="ECO:0000313" key="1">
    <source>
        <dbReference type="EMBL" id="MBP3191339.1"/>
    </source>
</evidence>
<comment type="caution">
    <text evidence="1">The sequence shown here is derived from an EMBL/GenBank/DDBJ whole genome shotgun (WGS) entry which is preliminary data.</text>
</comment>
<gene>
    <name evidence="1" type="ORF">NATSA_01550</name>
</gene>
<accession>A0A8J7RP86</accession>
<dbReference type="Proteomes" id="UP000673975">
    <property type="component" value="Unassembled WGS sequence"/>
</dbReference>
<dbReference type="AlphaFoldDB" id="A0A8J7RP86"/>
<reference evidence="1" key="1">
    <citation type="submission" date="2021-02" db="EMBL/GenBank/DDBJ databases">
        <title>Natronogracilivirga saccharolytica gen. nov. sp. nov. a new anaerobic, haloalkiliphilic carbohydrate-fermenting bacterium from soda lake and proposing of Cyclonatronumiaceae fam. nov. in the phylum Balneolaeota.</title>
        <authorList>
            <person name="Zhilina T.N."/>
            <person name="Sorokin D.Y."/>
            <person name="Zavarzina D.G."/>
            <person name="Toshchakov S.V."/>
            <person name="Kublanov I.V."/>
        </authorList>
    </citation>
    <scope>NUCLEOTIDE SEQUENCE</scope>
    <source>
        <strain evidence="1">Z-1702</strain>
    </source>
</reference>
<dbReference type="EMBL" id="JAFIDN010000001">
    <property type="protein sequence ID" value="MBP3191339.1"/>
    <property type="molecule type" value="Genomic_DNA"/>
</dbReference>
<sequence>MEILKIIFQHDITLGHLSGHQEKIARETRENTLEAFLRPEKTYNRYYFTGTTIADTDTGAGSGSRTEKTADTDRSGSNIDDFRKFRFGLNTLSVWPLILSTLEQLMADEKRQSPETKEPGWFHTDGSEIATFSEYLQKNPRTHSVFLFGKNPQGQNRELARQLILDNHTGIRENFRPLTSLLDSGYYVLLTEKAHHGIDIHLFSAQNLYETIFDSCKKLIGPGLRYFSINANRVGSERHFYFETWTLDRPPHGFQEVTKDATIR</sequence>
<dbReference type="RefSeq" id="WP_210509731.1">
    <property type="nucleotide sequence ID" value="NZ_JAFIDN010000001.1"/>
</dbReference>
<protein>
    <submittedName>
        <fullName evidence="1">Uncharacterized protein</fullName>
    </submittedName>
</protein>
<keyword evidence="2" id="KW-1185">Reference proteome</keyword>
<evidence type="ECO:0000313" key="2">
    <source>
        <dbReference type="Proteomes" id="UP000673975"/>
    </source>
</evidence>
<name>A0A8J7RP86_9BACT</name>
<organism evidence="1 2">
    <name type="scientific">Natronogracilivirga saccharolytica</name>
    <dbReference type="NCBI Taxonomy" id="2812953"/>
    <lineage>
        <taxon>Bacteria</taxon>
        <taxon>Pseudomonadati</taxon>
        <taxon>Balneolota</taxon>
        <taxon>Balneolia</taxon>
        <taxon>Balneolales</taxon>
        <taxon>Cyclonatronaceae</taxon>
        <taxon>Natronogracilivirga</taxon>
    </lineage>
</organism>
<proteinExistence type="predicted"/>